<accession>A0A2P2QBC8</accession>
<organism evidence="1">
    <name type="scientific">Rhizophora mucronata</name>
    <name type="common">Asiatic mangrove</name>
    <dbReference type="NCBI Taxonomy" id="61149"/>
    <lineage>
        <taxon>Eukaryota</taxon>
        <taxon>Viridiplantae</taxon>
        <taxon>Streptophyta</taxon>
        <taxon>Embryophyta</taxon>
        <taxon>Tracheophyta</taxon>
        <taxon>Spermatophyta</taxon>
        <taxon>Magnoliopsida</taxon>
        <taxon>eudicotyledons</taxon>
        <taxon>Gunneridae</taxon>
        <taxon>Pentapetalae</taxon>
        <taxon>rosids</taxon>
        <taxon>fabids</taxon>
        <taxon>Malpighiales</taxon>
        <taxon>Rhizophoraceae</taxon>
        <taxon>Rhizophora</taxon>
    </lineage>
</organism>
<reference evidence="1" key="1">
    <citation type="submission" date="2018-02" db="EMBL/GenBank/DDBJ databases">
        <title>Rhizophora mucronata_Transcriptome.</title>
        <authorList>
            <person name="Meera S.P."/>
            <person name="Sreeshan A."/>
            <person name="Augustine A."/>
        </authorList>
    </citation>
    <scope>NUCLEOTIDE SEQUENCE</scope>
    <source>
        <tissue evidence="1">Leaf</tissue>
    </source>
</reference>
<dbReference type="EMBL" id="GGEC01083743">
    <property type="protein sequence ID" value="MBX64227.1"/>
    <property type="molecule type" value="Transcribed_RNA"/>
</dbReference>
<sequence length="84" mass="9827">MLYRPLWGWASLFCSPDNRWLTRIPMLSAMPEKTFFVGPKDQSFALYLIMLGVIWQGEHSHGQNLKRKQCKSRFAIKRVAAKKN</sequence>
<protein>
    <submittedName>
        <fullName evidence="1">Uncharacterized protein</fullName>
    </submittedName>
</protein>
<dbReference type="AlphaFoldDB" id="A0A2P2QBC8"/>
<evidence type="ECO:0000313" key="1">
    <source>
        <dbReference type="EMBL" id="MBX64227.1"/>
    </source>
</evidence>
<proteinExistence type="predicted"/>
<name>A0A2P2QBC8_RHIMU</name>